<dbReference type="EMBL" id="CP060635">
    <property type="protein sequence ID" value="QNM07752.1"/>
    <property type="molecule type" value="Genomic_DNA"/>
</dbReference>
<reference evidence="1 2" key="1">
    <citation type="submission" date="2020-08" db="EMBL/GenBank/DDBJ databases">
        <authorList>
            <person name="Liu C."/>
            <person name="Sun Q."/>
        </authorList>
    </citation>
    <scope>NUCLEOTIDE SEQUENCE [LARGE SCALE GENOMIC DNA]</scope>
    <source>
        <strain evidence="1 2">NSJ-29</strain>
    </source>
</reference>
<evidence type="ECO:0000313" key="1">
    <source>
        <dbReference type="EMBL" id="QNM07752.1"/>
    </source>
</evidence>
<dbReference type="KEGG" id="whj:H9Q79_12620"/>
<sequence length="161" mass="18442">MWFAILLSVGAVAIGLFFGLRQGKVNNQLLDEGRIVKRKYVITEQAEEFTLRGADFARVLQGIQDADLRGSGVSVQRNDTNQAFFFTGSNWKAEMYRKNDVGDQNVWYFHFTNWKTYRGMVQEHIPMNILITAIEKMFLSIDPGAQVQNIPIKVKTNPSFF</sequence>
<protein>
    <submittedName>
        <fullName evidence="1">Uncharacterized protein</fullName>
    </submittedName>
</protein>
<gene>
    <name evidence="1" type="ORF">H9Q79_12620</name>
</gene>
<dbReference type="RefSeq" id="WP_077532441.1">
    <property type="nucleotide sequence ID" value="NZ_CP060635.1"/>
</dbReference>
<proteinExistence type="predicted"/>
<name>A0A7G9GAC0_9FIRM</name>
<keyword evidence="2" id="KW-1185">Reference proteome</keyword>
<dbReference type="Proteomes" id="UP000515860">
    <property type="component" value="Chromosome"/>
</dbReference>
<evidence type="ECO:0000313" key="2">
    <source>
        <dbReference type="Proteomes" id="UP000515860"/>
    </source>
</evidence>
<accession>A0A7G9GAC0</accession>
<dbReference type="AlphaFoldDB" id="A0A7G9GAC0"/>
<organism evidence="1 2">
    <name type="scientific">Wansuia hejianensis</name>
    <dbReference type="NCBI Taxonomy" id="2763667"/>
    <lineage>
        <taxon>Bacteria</taxon>
        <taxon>Bacillati</taxon>
        <taxon>Bacillota</taxon>
        <taxon>Clostridia</taxon>
        <taxon>Lachnospirales</taxon>
        <taxon>Lachnospiraceae</taxon>
        <taxon>Wansuia</taxon>
    </lineage>
</organism>